<keyword evidence="10" id="KW-1185">Reference proteome</keyword>
<keyword evidence="5 6" id="KW-0472">Membrane</keyword>
<comment type="subcellular location">
    <subcellularLocation>
        <location evidence="6">Cell membrane</location>
        <topology evidence="6">Peripheral membrane protein</topology>
    </subcellularLocation>
</comment>
<proteinExistence type="inferred from homology"/>
<evidence type="ECO:0000256" key="7">
    <source>
        <dbReference type="SAM" id="MobiDB-lite"/>
    </source>
</evidence>
<dbReference type="KEGG" id="tpla:ElP_23320"/>
<sequence length="1038" mass="113845">MHDASTPESRHLAGLGGHGPAHDLAHQIEHAAHLLPSQGPITVFVHHNTLHAFEDLPFDEAVRRGAATYGCHPYLPEGSYRGEVARGRITPGDLAEALVDDLGEDADVLIGFMGTRYHLRLAMLEHPLRLGTDAELRWLVAETDALVRFRDEATPESRRRVVDRTRRWVLGDATGDGDGGAGRGAAVVAALLDRFGASTVERWPARIWESFTLHLLWRICHAGVHGVRRPGDAVPPPARHRDLVVLATGRDTDLMVHEVLIRFCAAFLDQGFATWPLPGREAGFFRAFAGLYRDARPVDPWLRGLPDELRRVERAGLSPIESIDESLRLLGVAEPERAGYLAETLLALRGWAGMLRQMETNAEWAAHPAPPGTLREYLAVRLLLERVALRHVAREALPGATDLRDLRAALRHRIPRPSRVSVDQRAYLVFQLAQVRGWGPADLHRLSKVEWGRLVEEIESFGDLDRRRIYHLAYERHYRDRVLDALTAHAGAAAVPEGRAIFQVVCCLDEREESFRRHLEEVEPGCETFGVAGYFGVAMYYRGVTEAHFRPLCPISVTPRHYVQEEPTHSFEGAGRIQAEARRRLGRLSHMLHLGTRTFVGGLLTGLLGAVAGVPLLMRVLLPRRTARIRRLLGRVVTPPVTQLRLERSDPEPGPVDGGLGYSVAEMAGVVGGLLRTIGLTGEYARLVVVMGHGSSSLNNPQEAAHDCGACGGARGGPNARAFSQMANDPRVRRLLAEDGLPIPDEVHFVGAYHNTCDDGLTYFDLDRLPASHRGLSERARAASGEARRRNAQERCRRFESAGPLPTADEALRHVEARAEDLSQTRPEYGHATNAACVVGRRSRTRGLFLDRRAFLASYDPTRDDAEGSTLAALLGAVIPVCAGINLEYFFSSVDPSGYGCGTKLPHNITSLLGVMDGAASDLRPGLPWQMVEIHEPMRILFVVETTPEILMAILGGEGPIGRLVRNGWVQLATLDPASPAVHVFRDGGFEPYRPGDADLPVAPSSAAWSRGRRGHLGFATISPEAGDHDPIPEGAAR</sequence>
<dbReference type="InterPro" id="IPR018752">
    <property type="entry name" value="DabA"/>
</dbReference>
<keyword evidence="3 6" id="KW-0479">Metal-binding</keyword>
<comment type="subunit">
    <text evidence="6">Forms a complex with DabB.</text>
</comment>
<dbReference type="EMBL" id="CP036426">
    <property type="protein sequence ID" value="QDV34443.1"/>
    <property type="molecule type" value="Genomic_DNA"/>
</dbReference>
<dbReference type="GO" id="GO:0008270">
    <property type="term" value="F:zinc ion binding"/>
    <property type="evidence" value="ECO:0007669"/>
    <property type="project" value="UniProtKB-UniRule"/>
</dbReference>
<comment type="similarity">
    <text evidence="6">Belongs to the inorganic carbon transporter (TC 9.A.2) DabA family.</text>
</comment>
<dbReference type="AlphaFoldDB" id="A0A518H0U5"/>
<keyword evidence="8" id="KW-0812">Transmembrane</keyword>
<feature type="transmembrane region" description="Helical" evidence="8">
    <location>
        <begin position="599"/>
        <end position="622"/>
    </location>
</feature>
<dbReference type="GO" id="GO:0005886">
    <property type="term" value="C:plasma membrane"/>
    <property type="evidence" value="ECO:0007669"/>
    <property type="project" value="UniProtKB-SubCell"/>
</dbReference>
<organism evidence="9 10">
    <name type="scientific">Tautonia plasticadhaerens</name>
    <dbReference type="NCBI Taxonomy" id="2527974"/>
    <lineage>
        <taxon>Bacteria</taxon>
        <taxon>Pseudomonadati</taxon>
        <taxon>Planctomycetota</taxon>
        <taxon>Planctomycetia</taxon>
        <taxon>Isosphaerales</taxon>
        <taxon>Isosphaeraceae</taxon>
        <taxon>Tautonia</taxon>
    </lineage>
</organism>
<dbReference type="HAMAP" id="MF_01871">
    <property type="entry name" value="DabA"/>
    <property type="match status" value="1"/>
</dbReference>
<evidence type="ECO:0000256" key="2">
    <source>
        <dbReference type="ARBA" id="ARBA00022475"/>
    </source>
</evidence>
<gene>
    <name evidence="6" type="primary">dabA</name>
    <name evidence="9" type="ORF">ElP_23320</name>
</gene>
<name>A0A518H0U5_9BACT</name>
<keyword evidence="4 6" id="KW-0862">Zinc</keyword>
<evidence type="ECO:0000313" key="9">
    <source>
        <dbReference type="EMBL" id="QDV34443.1"/>
    </source>
</evidence>
<feature type="binding site" evidence="6">
    <location>
        <position position="509"/>
    </location>
    <ligand>
        <name>Zn(2+)</name>
        <dbReference type="ChEBI" id="CHEBI:29105"/>
    </ligand>
</feature>
<reference evidence="9 10" key="1">
    <citation type="submission" date="2019-02" db="EMBL/GenBank/DDBJ databases">
        <title>Deep-cultivation of Planctomycetes and their phenomic and genomic characterization uncovers novel biology.</title>
        <authorList>
            <person name="Wiegand S."/>
            <person name="Jogler M."/>
            <person name="Boedeker C."/>
            <person name="Pinto D."/>
            <person name="Vollmers J."/>
            <person name="Rivas-Marin E."/>
            <person name="Kohn T."/>
            <person name="Peeters S.H."/>
            <person name="Heuer A."/>
            <person name="Rast P."/>
            <person name="Oberbeckmann S."/>
            <person name="Bunk B."/>
            <person name="Jeske O."/>
            <person name="Meyerdierks A."/>
            <person name="Storesund J.E."/>
            <person name="Kallscheuer N."/>
            <person name="Luecker S."/>
            <person name="Lage O.M."/>
            <person name="Pohl T."/>
            <person name="Merkel B.J."/>
            <person name="Hornburger P."/>
            <person name="Mueller R.-W."/>
            <person name="Bruemmer F."/>
            <person name="Labrenz M."/>
            <person name="Spormann A.M."/>
            <person name="Op den Camp H."/>
            <person name="Overmann J."/>
            <person name="Amann R."/>
            <person name="Jetten M.S.M."/>
            <person name="Mascher T."/>
            <person name="Medema M.H."/>
            <person name="Devos D.P."/>
            <person name="Kaster A.-K."/>
            <person name="Ovreas L."/>
            <person name="Rohde M."/>
            <person name="Galperin M.Y."/>
            <person name="Jogler C."/>
        </authorList>
    </citation>
    <scope>NUCLEOTIDE SEQUENCE [LARGE SCALE GENOMIC DNA]</scope>
    <source>
        <strain evidence="9 10">ElP</strain>
    </source>
</reference>
<evidence type="ECO:0000256" key="1">
    <source>
        <dbReference type="ARBA" id="ARBA00022448"/>
    </source>
</evidence>
<evidence type="ECO:0000313" key="10">
    <source>
        <dbReference type="Proteomes" id="UP000317835"/>
    </source>
</evidence>
<dbReference type="PANTHER" id="PTHR38344">
    <property type="entry name" value="UPF0753 PROTEIN AQ_863"/>
    <property type="match status" value="1"/>
</dbReference>
<comment type="cofactor">
    <cofactor evidence="6">
        <name>Zn(2+)</name>
        <dbReference type="ChEBI" id="CHEBI:29105"/>
    </cofactor>
</comment>
<evidence type="ECO:0000256" key="6">
    <source>
        <dbReference type="HAMAP-Rule" id="MF_01871"/>
    </source>
</evidence>
<protein>
    <recommendedName>
        <fullName evidence="6">Probable inorganic carbon transporter subunit DabA</fullName>
    </recommendedName>
</protein>
<evidence type="ECO:0000256" key="8">
    <source>
        <dbReference type="SAM" id="Phobius"/>
    </source>
</evidence>
<keyword evidence="1 6" id="KW-0813">Transport</keyword>
<dbReference type="PANTHER" id="PTHR38344:SF1">
    <property type="entry name" value="INORGANIC CARBON TRANSPORTER SUBUNIT DABA-RELATED"/>
    <property type="match status" value="1"/>
</dbReference>
<feature type="binding site" evidence="6">
    <location>
        <position position="507"/>
    </location>
    <ligand>
        <name>Zn(2+)</name>
        <dbReference type="ChEBI" id="CHEBI:29105"/>
    </ligand>
</feature>
<feature type="compositionally biased region" description="Basic and acidic residues" evidence="7">
    <location>
        <begin position="1"/>
        <end position="11"/>
    </location>
</feature>
<dbReference type="Pfam" id="PF10070">
    <property type="entry name" value="DabA"/>
    <property type="match status" value="1"/>
</dbReference>
<comment type="function">
    <text evidence="6">Part of an energy-coupled inorganic carbon pump.</text>
</comment>
<dbReference type="RefSeq" id="WP_197446901.1">
    <property type="nucleotide sequence ID" value="NZ_CP036426.1"/>
</dbReference>
<evidence type="ECO:0000256" key="4">
    <source>
        <dbReference type="ARBA" id="ARBA00022833"/>
    </source>
</evidence>
<keyword evidence="8" id="KW-1133">Transmembrane helix</keyword>
<feature type="binding site" evidence="6">
    <location>
        <position position="693"/>
    </location>
    <ligand>
        <name>Zn(2+)</name>
        <dbReference type="ChEBI" id="CHEBI:29105"/>
    </ligand>
</feature>
<dbReference type="Proteomes" id="UP000317835">
    <property type="component" value="Chromosome"/>
</dbReference>
<feature type="region of interest" description="Disordered" evidence="7">
    <location>
        <begin position="1"/>
        <end position="20"/>
    </location>
</feature>
<feature type="binding site" evidence="6">
    <location>
        <position position="708"/>
    </location>
    <ligand>
        <name>Zn(2+)</name>
        <dbReference type="ChEBI" id="CHEBI:29105"/>
    </ligand>
</feature>
<evidence type="ECO:0000256" key="5">
    <source>
        <dbReference type="ARBA" id="ARBA00023136"/>
    </source>
</evidence>
<keyword evidence="2 6" id="KW-1003">Cell membrane</keyword>
<accession>A0A518H0U5</accession>
<evidence type="ECO:0000256" key="3">
    <source>
        <dbReference type="ARBA" id="ARBA00022723"/>
    </source>
</evidence>